<proteinExistence type="predicted"/>
<dbReference type="PANTHER" id="PTHR12203">
    <property type="entry name" value="KDEL LYS-ASP-GLU-LEU CONTAINING - RELATED"/>
    <property type="match status" value="1"/>
</dbReference>
<evidence type="ECO:0000313" key="2">
    <source>
        <dbReference type="EMBL" id="KAK0307781.1"/>
    </source>
</evidence>
<dbReference type="EMBL" id="JASUXU010000092">
    <property type="protein sequence ID" value="KAK0307781.1"/>
    <property type="molecule type" value="Genomic_DNA"/>
</dbReference>
<dbReference type="InterPro" id="IPR051091">
    <property type="entry name" value="O-Glucosyltr/Glycosyltrsf_90"/>
</dbReference>
<dbReference type="SMART" id="SM00672">
    <property type="entry name" value="CAP10"/>
    <property type="match status" value="1"/>
</dbReference>
<evidence type="ECO:0000259" key="1">
    <source>
        <dbReference type="SMART" id="SM00672"/>
    </source>
</evidence>
<name>A0AAN6FB68_9PEZI</name>
<reference evidence="2" key="1">
    <citation type="submission" date="2021-12" db="EMBL/GenBank/DDBJ databases">
        <title>Black yeast isolated from Biological Soil Crust.</title>
        <authorList>
            <person name="Kurbessoian T."/>
        </authorList>
    </citation>
    <scope>NUCLEOTIDE SEQUENCE</scope>
    <source>
        <strain evidence="2">CCFEE 5208</strain>
    </source>
</reference>
<protein>
    <recommendedName>
        <fullName evidence="1">Glycosyl transferase CAP10 domain-containing protein</fullName>
    </recommendedName>
</protein>
<accession>A0AAN6FB68</accession>
<comment type="caution">
    <text evidence="2">The sequence shown here is derived from an EMBL/GenBank/DDBJ whole genome shotgun (WGS) entry which is preliminary data.</text>
</comment>
<dbReference type="AlphaFoldDB" id="A0AAN6FB68"/>
<organism evidence="2 3">
    <name type="scientific">Friedmanniomyces endolithicus</name>
    <dbReference type="NCBI Taxonomy" id="329885"/>
    <lineage>
        <taxon>Eukaryota</taxon>
        <taxon>Fungi</taxon>
        <taxon>Dikarya</taxon>
        <taxon>Ascomycota</taxon>
        <taxon>Pezizomycotina</taxon>
        <taxon>Dothideomycetes</taxon>
        <taxon>Dothideomycetidae</taxon>
        <taxon>Mycosphaerellales</taxon>
        <taxon>Teratosphaeriaceae</taxon>
        <taxon>Friedmanniomyces</taxon>
    </lineage>
</organism>
<sequence>MQLTSFNTAQKWHALDMYCATSILRGPTSQNLYTIILTRTDFDDIRPYARVIGCTMWSAIDPPHCSKRRAVAVLRCQCAAAHPSPHEEISQNAGVDKEWKFHAARDENNVALTSAHCDVAFPKLYHEIDRSVKLWRDKQHSITEQDTSISWRNDAAFRLLIHNSSLRILETKGAMNNAYRYRTLAVLHQLHTALLGAKVSGEKLPTIEFAVTVDDMSLIPAGNDTHAIWAFTRRLVDEDQDRCWLMPDFNFWAGPEGANSGSFYEAGRRARRHDRAFGDKIPKAVWRGVAWTNAALREGLLRATRDKAWADVRETVWENGTNFMALEGLCDYAFGVHTEGRSWSGRLKYLLNCDSVAIVHELDWTAYYYHLLVHEGREQNYVPVRRDWTDLEGKVEYYLAKAHLAETERILERARVTFRERYLTAAAEACYWRRLVRGYGEVAVTPASVESTSGDGEGLRGISFEEFVLGATEWPVPGHDGSSAQAAQDQHHFRFS</sequence>
<gene>
    <name evidence="2" type="ORF">LTR82_015818</name>
</gene>
<dbReference type="Proteomes" id="UP001168146">
    <property type="component" value="Unassembled WGS sequence"/>
</dbReference>
<evidence type="ECO:0000313" key="3">
    <source>
        <dbReference type="Proteomes" id="UP001168146"/>
    </source>
</evidence>
<feature type="domain" description="Glycosyl transferase CAP10" evidence="1">
    <location>
        <begin position="203"/>
        <end position="446"/>
    </location>
</feature>
<dbReference type="InterPro" id="IPR006598">
    <property type="entry name" value="CAP10"/>
</dbReference>
<dbReference type="PANTHER" id="PTHR12203:SF107">
    <property type="entry name" value="GLYCOSYL TRANSFERASE CAP10 DOMAIN-CONTAINING PROTEIN"/>
    <property type="match status" value="1"/>
</dbReference>
<dbReference type="Pfam" id="PF05686">
    <property type="entry name" value="Glyco_transf_90"/>
    <property type="match status" value="1"/>
</dbReference>